<dbReference type="AlphaFoldDB" id="A0A318JIK5"/>
<dbReference type="InterPro" id="IPR012347">
    <property type="entry name" value="Ferritin-like"/>
</dbReference>
<evidence type="ECO:0000256" key="2">
    <source>
        <dbReference type="SAM" id="SignalP"/>
    </source>
</evidence>
<organism evidence="4 5">
    <name type="scientific">Undibacterium pigrum</name>
    <dbReference type="NCBI Taxonomy" id="401470"/>
    <lineage>
        <taxon>Bacteria</taxon>
        <taxon>Pseudomonadati</taxon>
        <taxon>Pseudomonadota</taxon>
        <taxon>Betaproteobacteria</taxon>
        <taxon>Burkholderiales</taxon>
        <taxon>Oxalobacteraceae</taxon>
        <taxon>Undibacterium</taxon>
    </lineage>
</organism>
<sequence length="151" mass="16575">MTQNRQPAPAKKSPHVRSFILACVVSSISMPLIASAQMNSSDSKPAGNASMHSNAMAENKDMAIKKSMEGMQQKMSSMSMSGNTDHDFAMMMKEHHQGAIDMAEIELKQGKDPQLKKMASKIIAAQKKEMAEFDTWLKKHEASMSSSQLGK</sequence>
<evidence type="ECO:0000313" key="4">
    <source>
        <dbReference type="EMBL" id="PXX47062.1"/>
    </source>
</evidence>
<feature type="chain" id="PRO_5016377716" description="DUF305 domain-containing protein" evidence="2">
    <location>
        <begin position="37"/>
        <end position="151"/>
    </location>
</feature>
<dbReference type="InterPro" id="IPR005183">
    <property type="entry name" value="DUF305_CopM-like"/>
</dbReference>
<dbReference type="PANTHER" id="PTHR36933">
    <property type="entry name" value="SLL0788 PROTEIN"/>
    <property type="match status" value="1"/>
</dbReference>
<reference evidence="4 5" key="1">
    <citation type="submission" date="2018-05" db="EMBL/GenBank/DDBJ databases">
        <title>Genomic Encyclopedia of Type Strains, Phase IV (KMG-IV): sequencing the most valuable type-strain genomes for metagenomic binning, comparative biology and taxonomic classification.</title>
        <authorList>
            <person name="Goeker M."/>
        </authorList>
    </citation>
    <scope>NUCLEOTIDE SEQUENCE [LARGE SCALE GENOMIC DNA]</scope>
    <source>
        <strain evidence="4 5">DSM 19792</strain>
    </source>
</reference>
<evidence type="ECO:0000259" key="3">
    <source>
        <dbReference type="Pfam" id="PF03713"/>
    </source>
</evidence>
<dbReference type="Pfam" id="PF03713">
    <property type="entry name" value="DUF305"/>
    <property type="match status" value="1"/>
</dbReference>
<dbReference type="Proteomes" id="UP000247792">
    <property type="component" value="Unassembled WGS sequence"/>
</dbReference>
<keyword evidence="2" id="KW-0732">Signal</keyword>
<dbReference type="RefSeq" id="WP_110253478.1">
    <property type="nucleotide sequence ID" value="NZ_QJKB01000001.1"/>
</dbReference>
<dbReference type="PANTHER" id="PTHR36933:SF1">
    <property type="entry name" value="SLL0788 PROTEIN"/>
    <property type="match status" value="1"/>
</dbReference>
<dbReference type="OrthoDB" id="8603558at2"/>
<evidence type="ECO:0000313" key="5">
    <source>
        <dbReference type="Proteomes" id="UP000247792"/>
    </source>
</evidence>
<keyword evidence="5" id="KW-1185">Reference proteome</keyword>
<proteinExistence type="predicted"/>
<evidence type="ECO:0000256" key="1">
    <source>
        <dbReference type="SAM" id="MobiDB-lite"/>
    </source>
</evidence>
<name>A0A318JIK5_9BURK</name>
<dbReference type="EMBL" id="QJKB01000001">
    <property type="protein sequence ID" value="PXX47062.1"/>
    <property type="molecule type" value="Genomic_DNA"/>
</dbReference>
<gene>
    <name evidence="4" type="ORF">DFR42_101638</name>
</gene>
<dbReference type="Gene3D" id="1.20.1260.10">
    <property type="match status" value="1"/>
</dbReference>
<accession>A0A318JIK5</accession>
<feature type="domain" description="DUF305" evidence="3">
    <location>
        <begin position="85"/>
        <end position="148"/>
    </location>
</feature>
<feature type="signal peptide" evidence="2">
    <location>
        <begin position="1"/>
        <end position="36"/>
    </location>
</feature>
<comment type="caution">
    <text evidence="4">The sequence shown here is derived from an EMBL/GenBank/DDBJ whole genome shotgun (WGS) entry which is preliminary data.</text>
</comment>
<protein>
    <recommendedName>
        <fullName evidence="3">DUF305 domain-containing protein</fullName>
    </recommendedName>
</protein>
<feature type="region of interest" description="Disordered" evidence="1">
    <location>
        <begin position="38"/>
        <end position="60"/>
    </location>
</feature>